<dbReference type="InterPro" id="IPR014710">
    <property type="entry name" value="RmlC-like_jellyroll"/>
</dbReference>
<evidence type="ECO:0000313" key="3">
    <source>
        <dbReference type="Proteomes" id="UP000266292"/>
    </source>
</evidence>
<dbReference type="STRING" id="709015.GCA_000472485_02080"/>
<keyword evidence="3" id="KW-1185">Reference proteome</keyword>
<protein>
    <recommendedName>
        <fullName evidence="1">Cyclic nucleotide-binding domain-containing protein</fullName>
    </recommendedName>
</protein>
<dbReference type="CDD" id="cd00038">
    <property type="entry name" value="CAP_ED"/>
    <property type="match status" value="1"/>
</dbReference>
<proteinExistence type="predicted"/>
<sequence>METAHVLEALQQAYGPLPGALQEYLGQVLIPRRYPKGQVLLRPGQTPPYAWFLGKGAARAYLLEEGKGEEVTLWFWLQGETMVALDSFCRQVPATFYLELLEESILYRLSFQEIEGMAARFPAFRRLERALVEKALFRITRHLLDRSRLPARARYEKLMQQAPQLFHRAPVKHIASYLGMFPDTLSRLRSAKE</sequence>
<dbReference type="InterPro" id="IPR000595">
    <property type="entry name" value="cNMP-bd_dom"/>
</dbReference>
<name>A0A1X9YSK1_9BACT</name>
<gene>
    <name evidence="2" type="ORF">CA264_10310</name>
</gene>
<feature type="domain" description="Cyclic nucleotide-binding" evidence="1">
    <location>
        <begin position="32"/>
        <end position="119"/>
    </location>
</feature>
<dbReference type="OrthoDB" id="667553at2"/>
<dbReference type="RefSeq" id="WP_025606911.1">
    <property type="nucleotide sequence ID" value="NZ_CP021235.1"/>
</dbReference>
<dbReference type="Proteomes" id="UP000266292">
    <property type="component" value="Chromosome"/>
</dbReference>
<dbReference type="EMBL" id="CP021235">
    <property type="protein sequence ID" value="ARS35804.1"/>
    <property type="molecule type" value="Genomic_DNA"/>
</dbReference>
<organism evidence="2 3">
    <name type="scientific">Pontibacter actiniarum</name>
    <dbReference type="NCBI Taxonomy" id="323450"/>
    <lineage>
        <taxon>Bacteria</taxon>
        <taxon>Pseudomonadati</taxon>
        <taxon>Bacteroidota</taxon>
        <taxon>Cytophagia</taxon>
        <taxon>Cytophagales</taxon>
        <taxon>Hymenobacteraceae</taxon>
        <taxon>Pontibacter</taxon>
    </lineage>
</organism>
<evidence type="ECO:0000313" key="2">
    <source>
        <dbReference type="EMBL" id="ARS35804.1"/>
    </source>
</evidence>
<reference evidence="3" key="1">
    <citation type="submission" date="2017-05" db="EMBL/GenBank/DDBJ databases">
        <authorList>
            <person name="Ray J."/>
            <person name="Price M."/>
            <person name="Deutschbauer A."/>
        </authorList>
    </citation>
    <scope>NUCLEOTIDE SEQUENCE [LARGE SCALE GENOMIC DNA]</scope>
    <source>
        <strain evidence="3">DSM 19842</strain>
    </source>
</reference>
<dbReference type="InterPro" id="IPR018490">
    <property type="entry name" value="cNMP-bd_dom_sf"/>
</dbReference>
<dbReference type="Gene3D" id="2.60.120.10">
    <property type="entry name" value="Jelly Rolls"/>
    <property type="match status" value="1"/>
</dbReference>
<accession>A0A1X9YSK1</accession>
<evidence type="ECO:0000259" key="1">
    <source>
        <dbReference type="Pfam" id="PF00027"/>
    </source>
</evidence>
<dbReference type="SUPFAM" id="SSF51206">
    <property type="entry name" value="cAMP-binding domain-like"/>
    <property type="match status" value="1"/>
</dbReference>
<dbReference type="AlphaFoldDB" id="A0A1X9YSK1"/>
<dbReference type="Pfam" id="PF00027">
    <property type="entry name" value="cNMP_binding"/>
    <property type="match status" value="1"/>
</dbReference>
<dbReference type="KEGG" id="pact:CA264_10310"/>